<feature type="transmembrane region" description="Helical" evidence="10">
    <location>
        <begin position="225"/>
        <end position="242"/>
    </location>
</feature>
<evidence type="ECO:0000256" key="4">
    <source>
        <dbReference type="ARBA" id="ARBA00022692"/>
    </source>
</evidence>
<dbReference type="InterPro" id="IPR001879">
    <property type="entry name" value="GPCR_2_extracellular_dom"/>
</dbReference>
<keyword evidence="4 10" id="KW-0812">Transmembrane</keyword>
<feature type="transmembrane region" description="Helical" evidence="10">
    <location>
        <begin position="374"/>
        <end position="396"/>
    </location>
</feature>
<dbReference type="PRINTS" id="PR00249">
    <property type="entry name" value="GPCRSECRETIN"/>
</dbReference>
<evidence type="ECO:0000256" key="6">
    <source>
        <dbReference type="ARBA" id="ARBA00023040"/>
    </source>
</evidence>
<keyword evidence="8" id="KW-0675">Receptor</keyword>
<sequence>KMKISRIFAIWTLFLTWSPQMTMGYLHAHLVLMTQQSLLQKCLETYPNIQGGCRSEIDGSWRCWPSTEANTTMSISCTSMLYKEGIMSRTCGPDGEWINDLKFIQSVGCKSVRSPTQFVRYRNDLILDTFKYNEDHKGIVRKLQEDAQKHDLQQTARDVSLCIRYLNLFTCCLTLVLIFWLVPLSEKRFILHRFLILGLALHDVFFILQSRYIFDLEKQQHCSRMFILSTYFHVAVLLVMFSEGFYQFRQFYFIIVTKHREPYYIVFSYVVAALIVFGVFLPGMYYDTDTEYCWSRYYWNKYRWALNSIVIIVLCLNFLIMIYMMNLIASKLRADKRPGVIKAKRGAKGFLALIVMLGFGYTMTYFTFSNYIAVRFFVAIVQPSQGIWICLLQVILSRQITKNARKRLQRFRDSKKVERSFSNNRVVIPSVTNF</sequence>
<feature type="transmembrane region" description="Helical" evidence="10">
    <location>
        <begin position="305"/>
        <end position="329"/>
    </location>
</feature>
<dbReference type="GO" id="GO:0005886">
    <property type="term" value="C:plasma membrane"/>
    <property type="evidence" value="ECO:0007669"/>
    <property type="project" value="UniProtKB-SubCell"/>
</dbReference>
<feature type="chain" id="PRO_5029541467" evidence="11">
    <location>
        <begin position="25"/>
        <end position="434"/>
    </location>
</feature>
<feature type="domain" description="G-protein coupled receptors family 2 profile 1" evidence="12">
    <location>
        <begin position="33"/>
        <end position="113"/>
    </location>
</feature>
<keyword evidence="11" id="KW-0732">Signal</keyword>
<feature type="domain" description="G-protein coupled receptors family 2 profile 2" evidence="13">
    <location>
        <begin position="153"/>
        <end position="397"/>
    </location>
</feature>
<dbReference type="SUPFAM" id="SSF111418">
    <property type="entry name" value="Hormone receptor domain"/>
    <property type="match status" value="1"/>
</dbReference>
<dbReference type="Gene3D" id="4.10.1240.10">
    <property type="entry name" value="GPCR, family 2, extracellular hormone receptor domain"/>
    <property type="match status" value="1"/>
</dbReference>
<feature type="transmembrane region" description="Helical" evidence="10">
    <location>
        <begin position="194"/>
        <end position="213"/>
    </location>
</feature>
<evidence type="ECO:0000256" key="11">
    <source>
        <dbReference type="SAM" id="SignalP"/>
    </source>
</evidence>
<keyword evidence="15" id="KW-1185">Reference proteome</keyword>
<keyword evidence="5 10" id="KW-1133">Transmembrane helix</keyword>
<evidence type="ECO:0000256" key="8">
    <source>
        <dbReference type="ARBA" id="ARBA00023170"/>
    </source>
</evidence>
<reference evidence="14" key="1">
    <citation type="submission" date="2021-01" db="UniProtKB">
        <authorList>
            <consortium name="EnsemblMetazoa"/>
        </authorList>
    </citation>
    <scope>IDENTIFICATION</scope>
</reference>
<keyword evidence="6" id="KW-0297">G-protein coupled receptor</keyword>
<proteinExistence type="inferred from homology"/>
<name>A0A7M5XAN0_9CNID</name>
<feature type="transmembrane region" description="Helical" evidence="10">
    <location>
        <begin position="263"/>
        <end position="285"/>
    </location>
</feature>
<evidence type="ECO:0000256" key="3">
    <source>
        <dbReference type="ARBA" id="ARBA00022475"/>
    </source>
</evidence>
<dbReference type="AlphaFoldDB" id="A0A7M5XAN0"/>
<dbReference type="Pfam" id="PF02793">
    <property type="entry name" value="HRM"/>
    <property type="match status" value="1"/>
</dbReference>
<keyword evidence="3" id="KW-1003">Cell membrane</keyword>
<dbReference type="InterPro" id="IPR000832">
    <property type="entry name" value="GPCR_2_secretin-like"/>
</dbReference>
<evidence type="ECO:0000256" key="5">
    <source>
        <dbReference type="ARBA" id="ARBA00022989"/>
    </source>
</evidence>
<dbReference type="PROSITE" id="PS50227">
    <property type="entry name" value="G_PROTEIN_RECEP_F2_3"/>
    <property type="match status" value="1"/>
</dbReference>
<feature type="signal peptide" evidence="11">
    <location>
        <begin position="1"/>
        <end position="24"/>
    </location>
</feature>
<dbReference type="InterPro" id="IPR036445">
    <property type="entry name" value="GPCR_2_extracell_dom_sf"/>
</dbReference>
<dbReference type="Proteomes" id="UP000594262">
    <property type="component" value="Unplaced"/>
</dbReference>
<keyword evidence="7 10" id="KW-0472">Membrane</keyword>
<feature type="transmembrane region" description="Helical" evidence="10">
    <location>
        <begin position="350"/>
        <end position="368"/>
    </location>
</feature>
<evidence type="ECO:0000259" key="13">
    <source>
        <dbReference type="PROSITE" id="PS50261"/>
    </source>
</evidence>
<dbReference type="EnsemblMetazoa" id="CLYHEMT020459.1">
    <property type="protein sequence ID" value="CLYHEMP020459.1"/>
    <property type="gene ID" value="CLYHEMG020459"/>
</dbReference>
<evidence type="ECO:0000259" key="12">
    <source>
        <dbReference type="PROSITE" id="PS50227"/>
    </source>
</evidence>
<dbReference type="OrthoDB" id="5967113at2759"/>
<comment type="similarity">
    <text evidence="2">Belongs to the G-protein coupled receptor 2 family.</text>
</comment>
<keyword evidence="9" id="KW-0807">Transducer</keyword>
<feature type="transmembrane region" description="Helical" evidence="10">
    <location>
        <begin position="163"/>
        <end position="182"/>
    </location>
</feature>
<evidence type="ECO:0000256" key="7">
    <source>
        <dbReference type="ARBA" id="ARBA00023136"/>
    </source>
</evidence>
<organism evidence="14 15">
    <name type="scientific">Clytia hemisphaerica</name>
    <dbReference type="NCBI Taxonomy" id="252671"/>
    <lineage>
        <taxon>Eukaryota</taxon>
        <taxon>Metazoa</taxon>
        <taxon>Cnidaria</taxon>
        <taxon>Hydrozoa</taxon>
        <taxon>Hydroidolina</taxon>
        <taxon>Leptothecata</taxon>
        <taxon>Obeliida</taxon>
        <taxon>Clytiidae</taxon>
        <taxon>Clytia</taxon>
    </lineage>
</organism>
<evidence type="ECO:0000256" key="9">
    <source>
        <dbReference type="ARBA" id="ARBA00023224"/>
    </source>
</evidence>
<evidence type="ECO:0000256" key="10">
    <source>
        <dbReference type="SAM" id="Phobius"/>
    </source>
</evidence>
<dbReference type="InterPro" id="IPR050332">
    <property type="entry name" value="GPCR_2"/>
</dbReference>
<dbReference type="GO" id="GO:0007188">
    <property type="term" value="P:adenylate cyclase-modulating G protein-coupled receptor signaling pathway"/>
    <property type="evidence" value="ECO:0007669"/>
    <property type="project" value="TreeGrafter"/>
</dbReference>
<accession>A0A7M5XAN0</accession>
<dbReference type="Pfam" id="PF00002">
    <property type="entry name" value="7tm_2"/>
    <property type="match status" value="1"/>
</dbReference>
<evidence type="ECO:0000313" key="14">
    <source>
        <dbReference type="EnsemblMetazoa" id="CLYHEMP020459.1"/>
    </source>
</evidence>
<dbReference type="GO" id="GO:0007166">
    <property type="term" value="P:cell surface receptor signaling pathway"/>
    <property type="evidence" value="ECO:0007669"/>
    <property type="project" value="InterPro"/>
</dbReference>
<evidence type="ECO:0000256" key="2">
    <source>
        <dbReference type="ARBA" id="ARBA00005314"/>
    </source>
</evidence>
<dbReference type="Gene3D" id="1.20.1070.10">
    <property type="entry name" value="Rhodopsin 7-helix transmembrane proteins"/>
    <property type="match status" value="1"/>
</dbReference>
<dbReference type="GO" id="GO:0008528">
    <property type="term" value="F:G protein-coupled peptide receptor activity"/>
    <property type="evidence" value="ECO:0007669"/>
    <property type="project" value="TreeGrafter"/>
</dbReference>
<comment type="subcellular location">
    <subcellularLocation>
        <location evidence="1">Cell membrane</location>
        <topology evidence="1">Multi-pass membrane protein</topology>
    </subcellularLocation>
</comment>
<evidence type="ECO:0000256" key="1">
    <source>
        <dbReference type="ARBA" id="ARBA00004651"/>
    </source>
</evidence>
<protein>
    <submittedName>
        <fullName evidence="14">Uncharacterized protein</fullName>
    </submittedName>
</protein>
<dbReference type="PANTHER" id="PTHR45620">
    <property type="entry name" value="PDF RECEPTOR-LIKE PROTEIN-RELATED"/>
    <property type="match status" value="1"/>
</dbReference>
<dbReference type="InterPro" id="IPR017981">
    <property type="entry name" value="GPCR_2-like_7TM"/>
</dbReference>
<dbReference type="PROSITE" id="PS50261">
    <property type="entry name" value="G_PROTEIN_RECEP_F2_4"/>
    <property type="match status" value="1"/>
</dbReference>
<evidence type="ECO:0000313" key="15">
    <source>
        <dbReference type="Proteomes" id="UP000594262"/>
    </source>
</evidence>